<keyword evidence="14" id="KW-1185">Reference proteome</keyword>
<dbReference type="AlphaFoldDB" id="B2A147"/>
<sequence>MIEAVLSLGAIAFIFGSVLAYAAEKFKVEKDPRIEAIAEVVPGANCGACGYPGCEAFAEAVARGEAPPEGCTPGGKKAAEQISEILSNGAGESNEFSTLGYVKETNKVIQEPSQKYIAEVACLGSREYCKEKFEYDGVRDCRAAMMYRNGPKACEFGCIGLATCVETCPFEAIEMRDDGLPRINHDICRGCATCVNTCPKSVIRLIPGDRYKHFIYCNSQETGEIVKENCQYGCLGCGICREQCPVGAINLDNDLAVIDQNKCVNCGLCKDKCPTACIVSESERLQ</sequence>
<dbReference type="GO" id="GO:0022900">
    <property type="term" value="P:electron transport chain"/>
    <property type="evidence" value="ECO:0007669"/>
    <property type="project" value="UniProtKB-UniRule"/>
</dbReference>
<dbReference type="Pfam" id="PF13187">
    <property type="entry name" value="Fer4_9"/>
    <property type="match status" value="1"/>
</dbReference>
<keyword evidence="9 10" id="KW-0472">Membrane</keyword>
<evidence type="ECO:0000259" key="12">
    <source>
        <dbReference type="PROSITE" id="PS51656"/>
    </source>
</evidence>
<dbReference type="InterPro" id="IPR017900">
    <property type="entry name" value="4Fe4S_Fe_S_CS"/>
</dbReference>
<dbReference type="KEGG" id="nth:Nther_1086"/>
<keyword evidence="6 10" id="KW-0249">Electron transport</keyword>
<keyword evidence="5 10" id="KW-1278">Translocase</keyword>
<dbReference type="InterPro" id="IPR050395">
    <property type="entry name" value="4Fe4S_Ferredoxin_RnfB"/>
</dbReference>
<feature type="binding site" evidence="10">
    <location>
        <position position="164"/>
    </location>
    <ligand>
        <name>[4Fe-4S] cluster</name>
        <dbReference type="ChEBI" id="CHEBI:49883"/>
        <label>2</label>
    </ligand>
</feature>
<gene>
    <name evidence="10" type="primary">rnfB</name>
    <name evidence="13" type="ordered locus">Nther_1086</name>
</gene>
<feature type="domain" description="4Fe-4S ferredoxin-type" evidence="11">
    <location>
        <begin position="144"/>
        <end position="178"/>
    </location>
</feature>
<feature type="binding site" evidence="10">
    <location>
        <position position="71"/>
    </location>
    <ligand>
        <name>[4Fe-4S] cluster</name>
        <dbReference type="ChEBI" id="CHEBI:49883"/>
        <label>1</label>
    </ligand>
</feature>
<dbReference type="GO" id="GO:0046872">
    <property type="term" value="F:metal ion binding"/>
    <property type="evidence" value="ECO:0007669"/>
    <property type="project" value="UniProtKB-KW"/>
</dbReference>
<dbReference type="PROSITE" id="PS00198">
    <property type="entry name" value="4FE4S_FER_1"/>
    <property type="match status" value="2"/>
</dbReference>
<keyword evidence="3 10" id="KW-0479">Metal-binding</keyword>
<dbReference type="SUPFAM" id="SSF54862">
    <property type="entry name" value="4Fe-4S ferredoxins"/>
    <property type="match status" value="1"/>
</dbReference>
<evidence type="ECO:0000256" key="5">
    <source>
        <dbReference type="ARBA" id="ARBA00022967"/>
    </source>
</evidence>
<dbReference type="STRING" id="457570.Nther_1086"/>
<dbReference type="eggNOG" id="COG2878">
    <property type="taxonomic scope" value="Bacteria"/>
</dbReference>
<evidence type="ECO:0000313" key="14">
    <source>
        <dbReference type="Proteomes" id="UP000001683"/>
    </source>
</evidence>
<evidence type="ECO:0000259" key="11">
    <source>
        <dbReference type="PROSITE" id="PS51379"/>
    </source>
</evidence>
<organism evidence="13 14">
    <name type="scientific">Natranaerobius thermophilus (strain ATCC BAA-1301 / DSM 18059 / JW/NM-WN-LF)</name>
    <dbReference type="NCBI Taxonomy" id="457570"/>
    <lineage>
        <taxon>Bacteria</taxon>
        <taxon>Bacillati</taxon>
        <taxon>Bacillota</taxon>
        <taxon>Clostridia</taxon>
        <taxon>Natranaerobiales</taxon>
        <taxon>Natranaerobiaceae</taxon>
        <taxon>Natranaerobius</taxon>
    </lineage>
</organism>
<keyword evidence="2 10" id="KW-0004">4Fe-4S</keyword>
<evidence type="ECO:0000313" key="13">
    <source>
        <dbReference type="EMBL" id="ACB84670.1"/>
    </source>
</evidence>
<dbReference type="EMBL" id="CP001034">
    <property type="protein sequence ID" value="ACB84670.1"/>
    <property type="molecule type" value="Genomic_DNA"/>
</dbReference>
<feature type="binding site" evidence="10">
    <location>
        <position position="54"/>
    </location>
    <ligand>
        <name>[4Fe-4S] cluster</name>
        <dbReference type="ChEBI" id="CHEBI:49883"/>
        <label>1</label>
    </ligand>
</feature>
<feature type="binding site" evidence="10">
    <location>
        <position position="188"/>
    </location>
    <ligand>
        <name>[4Fe-4S] cluster</name>
        <dbReference type="ChEBI" id="CHEBI:49883"/>
        <label>3</label>
    </ligand>
</feature>
<evidence type="ECO:0000256" key="8">
    <source>
        <dbReference type="ARBA" id="ARBA00023014"/>
    </source>
</evidence>
<feature type="domain" description="4Fe-4S ferredoxin-type" evidence="11">
    <location>
        <begin position="179"/>
        <end position="208"/>
    </location>
</feature>
<feature type="binding site" evidence="10">
    <location>
        <position position="158"/>
    </location>
    <ligand>
        <name>[4Fe-4S] cluster</name>
        <dbReference type="ChEBI" id="CHEBI:49883"/>
        <label>2</label>
    </ligand>
</feature>
<dbReference type="PANTHER" id="PTHR43560">
    <property type="entry name" value="ION-TRANSLOCATING OXIDOREDUCTASE COMPLEX SUBUNIT B"/>
    <property type="match status" value="1"/>
</dbReference>
<dbReference type="PANTHER" id="PTHR43560:SF1">
    <property type="entry name" value="ION-TRANSLOCATING OXIDOREDUCTASE COMPLEX SUBUNIT B"/>
    <property type="match status" value="1"/>
</dbReference>
<dbReference type="EC" id="7.-.-.-" evidence="10"/>
<comment type="cofactor">
    <cofactor evidence="10">
        <name>[4Fe-4S] cluster</name>
        <dbReference type="ChEBI" id="CHEBI:49883"/>
    </cofactor>
    <text evidence="10">Binds 3 [4Fe-4S] clusters.</text>
</comment>
<dbReference type="InterPro" id="IPR017896">
    <property type="entry name" value="4Fe4S_Fe-S-bd"/>
</dbReference>
<comment type="subcellular location">
    <subcellularLocation>
        <location evidence="10">Cell membrane</location>
    </subcellularLocation>
</comment>
<dbReference type="InterPro" id="IPR010207">
    <property type="entry name" value="Elect_transpt_cplx_RnfB/RsxB"/>
</dbReference>
<dbReference type="HOGENOM" id="CLU_053470_0_0_9"/>
<dbReference type="eggNOG" id="COG2768">
    <property type="taxonomic scope" value="Bacteria"/>
</dbReference>
<evidence type="ECO:0000256" key="1">
    <source>
        <dbReference type="ARBA" id="ARBA00022448"/>
    </source>
</evidence>
<dbReference type="Gene3D" id="1.10.15.40">
    <property type="entry name" value="Electron transport complex subunit B, putative Fe-S cluster"/>
    <property type="match status" value="1"/>
</dbReference>
<feature type="domain" description="4Fe-4S" evidence="12">
    <location>
        <begin position="29"/>
        <end position="88"/>
    </location>
</feature>
<dbReference type="RefSeq" id="WP_012447545.1">
    <property type="nucleotide sequence ID" value="NC_010718.1"/>
</dbReference>
<keyword evidence="7 10" id="KW-0408">Iron</keyword>
<dbReference type="GO" id="GO:0005886">
    <property type="term" value="C:plasma membrane"/>
    <property type="evidence" value="ECO:0007669"/>
    <property type="project" value="UniProtKB-SubCell"/>
</dbReference>
<keyword evidence="8 10" id="KW-0411">Iron-sulfur</keyword>
<dbReference type="InterPro" id="IPR007202">
    <property type="entry name" value="4Fe-4S_dom"/>
</dbReference>
<dbReference type="Pfam" id="PF04060">
    <property type="entry name" value="FeS"/>
    <property type="match status" value="1"/>
</dbReference>
<dbReference type="PROSITE" id="PS51656">
    <property type="entry name" value="4FE4S"/>
    <property type="match status" value="1"/>
</dbReference>
<accession>B2A147</accession>
<dbReference type="Proteomes" id="UP000001683">
    <property type="component" value="Chromosome"/>
</dbReference>
<dbReference type="NCBIfam" id="TIGR01944">
    <property type="entry name" value="rnfB"/>
    <property type="match status" value="1"/>
</dbReference>
<proteinExistence type="inferred from homology"/>
<dbReference type="HAMAP" id="MF_00463">
    <property type="entry name" value="RsxB_RnfB"/>
    <property type="match status" value="1"/>
</dbReference>
<dbReference type="GO" id="GO:0051539">
    <property type="term" value="F:4 iron, 4 sulfur cluster binding"/>
    <property type="evidence" value="ECO:0007669"/>
    <property type="project" value="UniProtKB-UniRule"/>
</dbReference>
<dbReference type="OrthoDB" id="9789936at2"/>
<evidence type="ECO:0000256" key="3">
    <source>
        <dbReference type="ARBA" id="ARBA00022723"/>
    </source>
</evidence>
<name>B2A147_NATTJ</name>
<dbReference type="PROSITE" id="PS51379">
    <property type="entry name" value="4FE4S_FER_2"/>
    <property type="match status" value="4"/>
</dbReference>
<protein>
    <recommendedName>
        <fullName evidence="10">Ion-translocating oxidoreductase complex subunit B</fullName>
        <ecNumber evidence="10">7.-.-.-</ecNumber>
    </recommendedName>
    <alternativeName>
        <fullName evidence="10">Rnf electron transport complex subunit B</fullName>
    </alternativeName>
</protein>
<dbReference type="Gene3D" id="3.30.70.20">
    <property type="match status" value="2"/>
</dbReference>
<feature type="binding site" evidence="10">
    <location>
        <position position="49"/>
    </location>
    <ligand>
        <name>[4Fe-4S] cluster</name>
        <dbReference type="ChEBI" id="CHEBI:49883"/>
        <label>1</label>
    </ligand>
</feature>
<evidence type="ECO:0000256" key="10">
    <source>
        <dbReference type="HAMAP-Rule" id="MF_00463"/>
    </source>
</evidence>
<feature type="binding site" evidence="10">
    <location>
        <position position="194"/>
    </location>
    <ligand>
        <name>[4Fe-4S] cluster</name>
        <dbReference type="ChEBI" id="CHEBI:49883"/>
        <label>3</label>
    </ligand>
</feature>
<dbReference type="Pfam" id="PF12838">
    <property type="entry name" value="Fer4_7"/>
    <property type="match status" value="1"/>
</dbReference>
<evidence type="ECO:0000256" key="2">
    <source>
        <dbReference type="ARBA" id="ARBA00022485"/>
    </source>
</evidence>
<feature type="binding site" evidence="10">
    <location>
        <position position="46"/>
    </location>
    <ligand>
        <name>[4Fe-4S] cluster</name>
        <dbReference type="ChEBI" id="CHEBI:49883"/>
        <label>1</label>
    </ligand>
</feature>
<evidence type="ECO:0000256" key="4">
    <source>
        <dbReference type="ARBA" id="ARBA00022737"/>
    </source>
</evidence>
<evidence type="ECO:0000256" key="6">
    <source>
        <dbReference type="ARBA" id="ARBA00022982"/>
    </source>
</evidence>
<feature type="region of interest" description="Hydrophobic" evidence="10">
    <location>
        <begin position="1"/>
        <end position="23"/>
    </location>
</feature>
<keyword evidence="10" id="KW-1003">Cell membrane</keyword>
<keyword evidence="4 10" id="KW-0677">Repeat</keyword>
<dbReference type="CDD" id="cd10549">
    <property type="entry name" value="MtMvhB_like"/>
    <property type="match status" value="1"/>
</dbReference>
<reference evidence="13 14" key="2">
    <citation type="journal article" date="2011" name="J. Bacteriol.">
        <title>Complete genome sequence of the anaerobic, halophilic alkalithermophile Natranaerobius thermophilus JW/NM-WN-LF.</title>
        <authorList>
            <person name="Zhao B."/>
            <person name="Mesbah N.M."/>
            <person name="Dalin E."/>
            <person name="Goodwin L."/>
            <person name="Nolan M."/>
            <person name="Pitluck S."/>
            <person name="Chertkov O."/>
            <person name="Brettin T.S."/>
            <person name="Han J."/>
            <person name="Larimer F.W."/>
            <person name="Land M.L."/>
            <person name="Hauser L."/>
            <person name="Kyrpides N."/>
            <person name="Wiegel J."/>
        </authorList>
    </citation>
    <scope>NUCLEOTIDE SEQUENCE [LARGE SCALE GENOMIC DNA]</scope>
    <source>
        <strain evidence="14">ATCC BAA-1301 / DSM 18059 / JW/NM-WN-LF</strain>
    </source>
</reference>
<keyword evidence="1 10" id="KW-0813">Transport</keyword>
<feature type="binding site" evidence="10">
    <location>
        <position position="168"/>
    </location>
    <ligand>
        <name>[4Fe-4S] cluster</name>
        <dbReference type="ChEBI" id="CHEBI:49883"/>
        <label>3</label>
    </ligand>
</feature>
<dbReference type="GO" id="GO:0009055">
    <property type="term" value="F:electron transfer activity"/>
    <property type="evidence" value="ECO:0007669"/>
    <property type="project" value="InterPro"/>
</dbReference>
<reference evidence="13 14" key="1">
    <citation type="submission" date="2008-04" db="EMBL/GenBank/DDBJ databases">
        <title>Complete sequence of chromosome of Natranaerobius thermophilus JW/NM-WN-LF.</title>
        <authorList>
            <consortium name="US DOE Joint Genome Institute"/>
            <person name="Copeland A."/>
            <person name="Lucas S."/>
            <person name="Lapidus A."/>
            <person name="Glavina del Rio T."/>
            <person name="Dalin E."/>
            <person name="Tice H."/>
            <person name="Bruce D."/>
            <person name="Goodwin L."/>
            <person name="Pitluck S."/>
            <person name="Chertkov O."/>
            <person name="Brettin T."/>
            <person name="Detter J.C."/>
            <person name="Han C."/>
            <person name="Kuske C.R."/>
            <person name="Schmutz J."/>
            <person name="Larimer F."/>
            <person name="Land M."/>
            <person name="Hauser L."/>
            <person name="Kyrpides N."/>
            <person name="Lykidis A."/>
            <person name="Mesbah N.M."/>
            <person name="Wiegel J."/>
        </authorList>
    </citation>
    <scope>NUCLEOTIDE SEQUENCE [LARGE SCALE GENOMIC DNA]</scope>
    <source>
        <strain evidence="14">ATCC BAA-1301 / DSM 18059 / JW/NM-WN-LF</strain>
    </source>
</reference>
<evidence type="ECO:0000256" key="7">
    <source>
        <dbReference type="ARBA" id="ARBA00023004"/>
    </source>
</evidence>
<comment type="subunit">
    <text evidence="10">The complex is composed of six subunits: RnfA, RnfB, RnfC, RnfD, RnfE and RnfG.</text>
</comment>
<feature type="binding site" evidence="10">
    <location>
        <position position="198"/>
    </location>
    <ligand>
        <name>[4Fe-4S] cluster</name>
        <dbReference type="ChEBI" id="CHEBI:49883"/>
        <label>2</label>
    </ligand>
</feature>
<comment type="similarity">
    <text evidence="10">Belongs to the 4Fe4S bacterial-type ferredoxin family. RnfB subfamily.</text>
</comment>
<comment type="caution">
    <text evidence="10">Lacks conserved residue(s) required for the propagation of feature annotation.</text>
</comment>
<evidence type="ECO:0000256" key="9">
    <source>
        <dbReference type="ARBA" id="ARBA00023136"/>
    </source>
</evidence>
<feature type="domain" description="4Fe-4S ferredoxin-type" evidence="11">
    <location>
        <begin position="254"/>
        <end position="283"/>
    </location>
</feature>
<comment type="function">
    <text evidence="10">Part of a membrane-bound complex that couples electron transfer with translocation of ions across the membrane.</text>
</comment>
<feature type="binding site" evidence="10">
    <location>
        <position position="191"/>
    </location>
    <ligand>
        <name>[4Fe-4S] cluster</name>
        <dbReference type="ChEBI" id="CHEBI:49883"/>
        <label>3</label>
    </ligand>
</feature>
<feature type="domain" description="4Fe-4S ferredoxin-type" evidence="11">
    <location>
        <begin position="223"/>
        <end position="253"/>
    </location>
</feature>
<feature type="binding site" evidence="10">
    <location>
        <position position="154"/>
    </location>
    <ligand>
        <name>[4Fe-4S] cluster</name>
        <dbReference type="ChEBI" id="CHEBI:49883"/>
        <label>2</label>
    </ligand>
</feature>
<dbReference type="InParanoid" id="B2A147"/>